<gene>
    <name evidence="1" type="primary">caiE</name>
    <name evidence="1" type="ORF">CI610_00376</name>
</gene>
<sequence>MTTMIKAVFYITLPITNVNILRERLFEMPLPRREFQQACRFLSNLSTVPLAKYFQNKYTVEKEIATMLNPSRPFNGKTPVVGQRTYLDSTSVIIGNVTLGDDCSVWPMVTIRGDVNTITVGDRTNIQDGSVLHVTHAGGEHPQGIPLIIGNDVTVGHKVLLHACTIGNHCLIGMGSIVMDGVIIEENVLLGAGSLVSPGKTLKSGYLYLGNPAKKIRPLSDKEKQFFQYSARHYVRLKDQYMK</sequence>
<evidence type="ECO:0000313" key="1">
    <source>
        <dbReference type="EMBL" id="PJE80637.1"/>
    </source>
</evidence>
<dbReference type="Gene3D" id="2.160.10.10">
    <property type="entry name" value="Hexapeptide repeat proteins"/>
    <property type="match status" value="1"/>
</dbReference>
<accession>A0A2H9TBQ9</accession>
<organism evidence="1">
    <name type="scientific">invertebrate metagenome</name>
    <dbReference type="NCBI Taxonomy" id="1711999"/>
    <lineage>
        <taxon>unclassified sequences</taxon>
        <taxon>metagenomes</taxon>
        <taxon>organismal metagenomes</taxon>
    </lineage>
</organism>
<dbReference type="AlphaFoldDB" id="A0A2H9TBQ9"/>
<dbReference type="EMBL" id="NSIT01000010">
    <property type="protein sequence ID" value="PJE80637.1"/>
    <property type="molecule type" value="Genomic_DNA"/>
</dbReference>
<dbReference type="InterPro" id="IPR001451">
    <property type="entry name" value="Hexapep"/>
</dbReference>
<dbReference type="InterPro" id="IPR050484">
    <property type="entry name" value="Transf_Hexapept/Carb_Anhydrase"/>
</dbReference>
<dbReference type="CDD" id="cd04645">
    <property type="entry name" value="LbH_gamma_CA_like"/>
    <property type="match status" value="1"/>
</dbReference>
<reference evidence="1" key="1">
    <citation type="journal article" date="2017" name="Appl. Environ. Microbiol.">
        <title>Molecular characterization of an Endozoicomonas-like organism causing infection in king scallop Pecten maximus L.</title>
        <authorList>
            <person name="Cano I."/>
            <person name="van Aerle R."/>
            <person name="Ross S."/>
            <person name="Verner-Jeffreys D.W."/>
            <person name="Paley R.K."/>
            <person name="Rimmer G."/>
            <person name="Ryder D."/>
            <person name="Hooper P."/>
            <person name="Stone D."/>
            <person name="Feist S.W."/>
        </authorList>
    </citation>
    <scope>NUCLEOTIDE SEQUENCE</scope>
</reference>
<name>A0A2H9TBQ9_9ZZZZ</name>
<dbReference type="PANTHER" id="PTHR13061">
    <property type="entry name" value="DYNACTIN SUBUNIT P25"/>
    <property type="match status" value="1"/>
</dbReference>
<dbReference type="SUPFAM" id="SSF51161">
    <property type="entry name" value="Trimeric LpxA-like enzymes"/>
    <property type="match status" value="1"/>
</dbReference>
<dbReference type="InterPro" id="IPR011004">
    <property type="entry name" value="Trimer_LpxA-like_sf"/>
</dbReference>
<dbReference type="InterPro" id="IPR047324">
    <property type="entry name" value="LbH_gamma_CA-like"/>
</dbReference>
<protein>
    <submittedName>
        <fullName evidence="1">Carnitine operon protein CaiE</fullName>
    </submittedName>
</protein>
<dbReference type="Pfam" id="PF00132">
    <property type="entry name" value="Hexapep"/>
    <property type="match status" value="2"/>
</dbReference>
<comment type="caution">
    <text evidence="1">The sequence shown here is derived from an EMBL/GenBank/DDBJ whole genome shotgun (WGS) entry which is preliminary data.</text>
</comment>
<dbReference type="PANTHER" id="PTHR13061:SF56">
    <property type="entry name" value="PROTEIN YRDA"/>
    <property type="match status" value="1"/>
</dbReference>
<proteinExistence type="predicted"/>